<feature type="transmembrane region" description="Helical" evidence="6">
    <location>
        <begin position="400"/>
        <end position="421"/>
    </location>
</feature>
<dbReference type="OrthoDB" id="5365632at2"/>
<feature type="transmembrane region" description="Helical" evidence="6">
    <location>
        <begin position="84"/>
        <end position="110"/>
    </location>
</feature>
<gene>
    <name evidence="7" type="ORF">A8C75_00930</name>
</gene>
<comment type="subcellular location">
    <subcellularLocation>
        <location evidence="1">Cell membrane</location>
        <topology evidence="1">Multi-pass membrane protein</topology>
    </subcellularLocation>
</comment>
<dbReference type="PANTHER" id="PTHR30250:SF26">
    <property type="entry name" value="PSMA PROTEIN"/>
    <property type="match status" value="1"/>
</dbReference>
<evidence type="ECO:0000256" key="2">
    <source>
        <dbReference type="ARBA" id="ARBA00022475"/>
    </source>
</evidence>
<feature type="transmembrane region" description="Helical" evidence="6">
    <location>
        <begin position="311"/>
        <end position="336"/>
    </location>
</feature>
<feature type="transmembrane region" description="Helical" evidence="6">
    <location>
        <begin position="156"/>
        <end position="177"/>
    </location>
</feature>
<feature type="transmembrane region" description="Helical" evidence="6">
    <location>
        <begin position="433"/>
        <end position="453"/>
    </location>
</feature>
<proteinExistence type="predicted"/>
<dbReference type="InterPro" id="IPR002528">
    <property type="entry name" value="MATE_fam"/>
</dbReference>
<keyword evidence="8" id="KW-1185">Reference proteome</keyword>
<evidence type="ECO:0000256" key="4">
    <source>
        <dbReference type="ARBA" id="ARBA00022989"/>
    </source>
</evidence>
<evidence type="ECO:0000313" key="7">
    <source>
        <dbReference type="EMBL" id="ANG61158.1"/>
    </source>
</evidence>
<dbReference type="PANTHER" id="PTHR30250">
    <property type="entry name" value="PST FAMILY PREDICTED COLANIC ACID TRANSPORTER"/>
    <property type="match status" value="1"/>
</dbReference>
<keyword evidence="5 6" id="KW-0472">Membrane</keyword>
<protein>
    <submittedName>
        <fullName evidence="7">Polysaccharide biosynthesis protein</fullName>
    </submittedName>
</protein>
<feature type="transmembrane region" description="Helical" evidence="6">
    <location>
        <begin position="189"/>
        <end position="206"/>
    </location>
</feature>
<dbReference type="GO" id="GO:0015297">
    <property type="term" value="F:antiporter activity"/>
    <property type="evidence" value="ECO:0007669"/>
    <property type="project" value="InterPro"/>
</dbReference>
<accession>A0A1A9EU28</accession>
<dbReference type="RefSeq" id="WP_067376795.1">
    <property type="nucleotide sequence ID" value="NZ_CP015839.1"/>
</dbReference>
<dbReference type="AlphaFoldDB" id="A0A1A9EU28"/>
<sequence>MRNKKILQNTLALYARQVLIVLINLYALRVVLNALGIEDYGIYSVVAGFVTLLTFLPGSMASATQRFFSFAMGQENTEKLKQTFYMNWLLYAAISLVAFLVLQSIGLWFITEHLSIPSERSAAVVNLYHLVVFSFVASVFSSPFIAILIAHEDMHIYALISVIEAIMKLTAAVLLVYVEGDALELYGRFLLITGIVTTAAYITICLRKYAECQFTKVYWNKSLLKEIIGFTSWTLFGQLSTVFRNQAITVLVNQTFNPATVAARAIAITVANQALVFSQHLNTGLYPPIIKSYAANQKEDMFNLILNGSKLTFFLMWVFALPMLIEMETILTLWLKTPPPEAVLFTQLALVESLILSFSLPLATAARAPGKMMLYELTLGSIQLAIFFTSWFVLQDGYPASSVFIVAIIANLLMFKVRLLIVKKLVDLRLTPYYMKVLIPISLVTFFSAIPALALKNWLDKGLVASALVVLVSVAAATLCMYYLGLDKLWRSKTKEMVMRRVFKVGTNA</sequence>
<evidence type="ECO:0000256" key="6">
    <source>
        <dbReference type="SAM" id="Phobius"/>
    </source>
</evidence>
<feature type="transmembrane region" description="Helical" evidence="6">
    <location>
        <begin position="130"/>
        <end position="149"/>
    </location>
</feature>
<evidence type="ECO:0000313" key="8">
    <source>
        <dbReference type="Proteomes" id="UP000078070"/>
    </source>
</evidence>
<organism evidence="7 8">
    <name type="scientific">Marinobacterium aestuarii</name>
    <dbReference type="NCBI Taxonomy" id="1821621"/>
    <lineage>
        <taxon>Bacteria</taxon>
        <taxon>Pseudomonadati</taxon>
        <taxon>Pseudomonadota</taxon>
        <taxon>Gammaproteobacteria</taxon>
        <taxon>Oceanospirillales</taxon>
        <taxon>Oceanospirillaceae</taxon>
        <taxon>Marinobacterium</taxon>
    </lineage>
</organism>
<evidence type="ECO:0000256" key="1">
    <source>
        <dbReference type="ARBA" id="ARBA00004651"/>
    </source>
</evidence>
<name>A0A1A9EU28_9GAMM</name>
<feature type="transmembrane region" description="Helical" evidence="6">
    <location>
        <begin position="12"/>
        <end position="28"/>
    </location>
</feature>
<keyword evidence="4 6" id="KW-1133">Transmembrane helix</keyword>
<feature type="transmembrane region" description="Helical" evidence="6">
    <location>
        <begin position="40"/>
        <end position="63"/>
    </location>
</feature>
<feature type="transmembrane region" description="Helical" evidence="6">
    <location>
        <begin position="465"/>
        <end position="485"/>
    </location>
</feature>
<feature type="transmembrane region" description="Helical" evidence="6">
    <location>
        <begin position="374"/>
        <end position="394"/>
    </location>
</feature>
<evidence type="ECO:0000256" key="5">
    <source>
        <dbReference type="ARBA" id="ARBA00023136"/>
    </source>
</evidence>
<keyword evidence="2" id="KW-1003">Cell membrane</keyword>
<dbReference type="GO" id="GO:0042910">
    <property type="term" value="F:xenobiotic transmembrane transporter activity"/>
    <property type="evidence" value="ECO:0007669"/>
    <property type="project" value="InterPro"/>
</dbReference>
<reference evidence="8" key="1">
    <citation type="submission" date="2016-05" db="EMBL/GenBank/DDBJ databases">
        <authorList>
            <person name="Baek K."/>
            <person name="Yang S.-J."/>
        </authorList>
    </citation>
    <scope>NUCLEOTIDE SEQUENCE [LARGE SCALE GENOMIC DNA]</scope>
    <source>
        <strain evidence="8">ST58-10</strain>
    </source>
</reference>
<dbReference type="EMBL" id="CP015839">
    <property type="protein sequence ID" value="ANG61158.1"/>
    <property type="molecule type" value="Genomic_DNA"/>
</dbReference>
<dbReference type="Pfam" id="PF01554">
    <property type="entry name" value="MatE"/>
    <property type="match status" value="1"/>
</dbReference>
<dbReference type="KEGG" id="mars:A8C75_00930"/>
<evidence type="ECO:0000256" key="3">
    <source>
        <dbReference type="ARBA" id="ARBA00022692"/>
    </source>
</evidence>
<dbReference type="InterPro" id="IPR050833">
    <property type="entry name" value="Poly_Biosynth_Transport"/>
</dbReference>
<reference evidence="7 8" key="2">
    <citation type="journal article" date="2018" name="Int. J. Syst. Evol. Microbiol.">
        <title>Marinobacterium aestuarii sp. nov., a benzene-degrading marine bacterium isolated from estuary sediment.</title>
        <authorList>
            <person name="Bae S.S."/>
            <person name="Jung J."/>
            <person name="Chung D."/>
            <person name="Baek K."/>
        </authorList>
    </citation>
    <scope>NUCLEOTIDE SEQUENCE [LARGE SCALE GENOMIC DNA]</scope>
    <source>
        <strain evidence="7 8">ST58-10</strain>
    </source>
</reference>
<dbReference type="GO" id="GO:0005886">
    <property type="term" value="C:plasma membrane"/>
    <property type="evidence" value="ECO:0007669"/>
    <property type="project" value="UniProtKB-SubCell"/>
</dbReference>
<feature type="transmembrane region" description="Helical" evidence="6">
    <location>
        <begin position="342"/>
        <end position="362"/>
    </location>
</feature>
<dbReference type="STRING" id="1821621.A8C75_00930"/>
<dbReference type="Proteomes" id="UP000078070">
    <property type="component" value="Chromosome"/>
</dbReference>
<keyword evidence="3 6" id="KW-0812">Transmembrane</keyword>